<dbReference type="AlphaFoldDB" id="A0A1I1EFD9"/>
<keyword evidence="2" id="KW-1185">Reference proteome</keyword>
<dbReference type="Proteomes" id="UP000240042">
    <property type="component" value="Unassembled WGS sequence"/>
</dbReference>
<name>A0A1I1EFD9_BREAD</name>
<sequence length="521" mass="60799">MTFKKLFFFTAFCFFPNLIYTQTQDSDNIILPDIDFSIVDNSSINTVDTEDALLNDRNPEFQKVYWEELTANSLTSGLSRSIYHTQKQNFSTIKFLYGSFNTMKINALLQRLTNNFFYKISYDNLIRHHLSINNVPYLHSARYQNNFFSEFSYNLPYTFFKGTISYQQKKISFFGSDKNQFSHFLPISFEIKYWINNKSFIDTGIKSQFYLQNFQTDQGNTLQKQFLSDLILHSTYQASFTDWNIFKADLVYEFNYIDKTTHQDIGYITLLTEFNLTKDLILKLGGTFVPSNVHKFFGWPEVSLSYNYGEIFHISASMSGQYSPLSAQLLASEIQLYSYNKTPETKWIYQISTTINASSFFEINGYFKSDCYFTKRLYSYDYTENLYLFSENGKINILGSGISVSTRYPDIFDLSFVYSWENFPKTWLLYSQHIFDLTSGLGYKPIGFWFETSFKILSPRILDKEFSNNVLLLNFKLSQKIKKIATLTLELENTLNQPIFYRVGAPAGGIQATGGFQLNFN</sequence>
<reference evidence="2" key="1">
    <citation type="submission" date="2016-10" db="EMBL/GenBank/DDBJ databases">
        <authorList>
            <person name="Varghese N."/>
            <person name="Submissions S."/>
        </authorList>
    </citation>
    <scope>NUCLEOTIDE SEQUENCE [LARGE SCALE GENOMIC DNA]</scope>
    <source>
        <strain evidence="2">ATCC 43811</strain>
    </source>
</reference>
<gene>
    <name evidence="1" type="ORF">SAMN02745150_01023</name>
</gene>
<accession>A0A1I1EFD9</accession>
<evidence type="ECO:0000313" key="1">
    <source>
        <dbReference type="EMBL" id="SFB84038.1"/>
    </source>
</evidence>
<dbReference type="RefSeq" id="WP_143280426.1">
    <property type="nucleotide sequence ID" value="NZ_FOKY01000010.1"/>
</dbReference>
<proteinExistence type="predicted"/>
<organism evidence="1 2">
    <name type="scientific">Brevinema andersonii</name>
    <dbReference type="NCBI Taxonomy" id="34097"/>
    <lineage>
        <taxon>Bacteria</taxon>
        <taxon>Pseudomonadati</taxon>
        <taxon>Spirochaetota</taxon>
        <taxon>Spirochaetia</taxon>
        <taxon>Brevinematales</taxon>
        <taxon>Brevinemataceae</taxon>
        <taxon>Brevinema</taxon>
    </lineage>
</organism>
<evidence type="ECO:0000313" key="2">
    <source>
        <dbReference type="Proteomes" id="UP000240042"/>
    </source>
</evidence>
<protein>
    <submittedName>
        <fullName evidence="1">Uncharacterized protein</fullName>
    </submittedName>
</protein>
<dbReference type="EMBL" id="FOKY01000010">
    <property type="protein sequence ID" value="SFB84038.1"/>
    <property type="molecule type" value="Genomic_DNA"/>
</dbReference>